<gene>
    <name evidence="2" type="ORF">SAMN04487931_102394</name>
</gene>
<evidence type="ECO:0000259" key="1">
    <source>
        <dbReference type="Pfam" id="PF01584"/>
    </source>
</evidence>
<dbReference type="Gene3D" id="2.30.30.40">
    <property type="entry name" value="SH3 Domains"/>
    <property type="match status" value="1"/>
</dbReference>
<dbReference type="InterPro" id="IPR036061">
    <property type="entry name" value="CheW-like_dom_sf"/>
</dbReference>
<dbReference type="RefSeq" id="WP_092230863.1">
    <property type="nucleotide sequence ID" value="NZ_FNLL01000002.1"/>
</dbReference>
<keyword evidence="3" id="KW-1185">Reference proteome</keyword>
<dbReference type="AlphaFoldDB" id="A0A1H2E0Y1"/>
<organism evidence="2 3">
    <name type="scientific">Desulfobacula phenolica</name>
    <dbReference type="NCBI Taxonomy" id="90732"/>
    <lineage>
        <taxon>Bacteria</taxon>
        <taxon>Pseudomonadati</taxon>
        <taxon>Thermodesulfobacteriota</taxon>
        <taxon>Desulfobacteria</taxon>
        <taxon>Desulfobacterales</taxon>
        <taxon>Desulfobacteraceae</taxon>
        <taxon>Desulfobacula</taxon>
    </lineage>
</organism>
<dbReference type="Pfam" id="PF01584">
    <property type="entry name" value="CheW"/>
    <property type="match status" value="1"/>
</dbReference>
<dbReference type="Proteomes" id="UP000199608">
    <property type="component" value="Unassembled WGS sequence"/>
</dbReference>
<protein>
    <submittedName>
        <fullName evidence="2">Purine-binding chemotaxis protein CheW</fullName>
    </submittedName>
</protein>
<accession>A0A1H2E0Y1</accession>
<evidence type="ECO:0000313" key="3">
    <source>
        <dbReference type="Proteomes" id="UP000199608"/>
    </source>
</evidence>
<dbReference type="GO" id="GO:0006935">
    <property type="term" value="P:chemotaxis"/>
    <property type="evidence" value="ECO:0007669"/>
    <property type="project" value="InterPro"/>
</dbReference>
<sequence length="99" mass="10687">MAESPEKMKHSVRAMADREGKYLTLSGYIHLGCVVDAVSEVINISSLDIEDPPDFGVGLDSSYILGMGKMEGGVKILPDIDHVLSIDEVSSLSQTAYEN</sequence>
<dbReference type="EMBL" id="FNLL01000002">
    <property type="protein sequence ID" value="SDT88743.1"/>
    <property type="molecule type" value="Genomic_DNA"/>
</dbReference>
<proteinExistence type="predicted"/>
<dbReference type="InterPro" id="IPR002545">
    <property type="entry name" value="CheW-lke_dom"/>
</dbReference>
<evidence type="ECO:0000313" key="2">
    <source>
        <dbReference type="EMBL" id="SDT88743.1"/>
    </source>
</evidence>
<reference evidence="3" key="1">
    <citation type="submission" date="2016-10" db="EMBL/GenBank/DDBJ databases">
        <authorList>
            <person name="Varghese N."/>
            <person name="Submissions S."/>
        </authorList>
    </citation>
    <scope>NUCLEOTIDE SEQUENCE [LARGE SCALE GENOMIC DNA]</scope>
    <source>
        <strain evidence="3">DSM 3384</strain>
    </source>
</reference>
<name>A0A1H2E0Y1_9BACT</name>
<dbReference type="SUPFAM" id="SSF50341">
    <property type="entry name" value="CheW-like"/>
    <property type="match status" value="1"/>
</dbReference>
<feature type="domain" description="CheW-like" evidence="1">
    <location>
        <begin position="30"/>
        <end position="85"/>
    </location>
</feature>
<dbReference type="GO" id="GO:0007165">
    <property type="term" value="P:signal transduction"/>
    <property type="evidence" value="ECO:0007669"/>
    <property type="project" value="InterPro"/>
</dbReference>